<comment type="caution">
    <text evidence="1">The sequence shown here is derived from an EMBL/GenBank/DDBJ whole genome shotgun (WGS) entry which is preliminary data.</text>
</comment>
<keyword evidence="2" id="KW-1185">Reference proteome</keyword>
<evidence type="ECO:0000313" key="1">
    <source>
        <dbReference type="EMBL" id="KII61208.1"/>
    </source>
</evidence>
<reference evidence="1 2" key="1">
    <citation type="journal article" date="2014" name="Genome Biol. Evol.">
        <title>The genome of the myxosporean Thelohanellus kitauei shows adaptations to nutrient acquisition within its fish host.</title>
        <authorList>
            <person name="Yang Y."/>
            <person name="Xiong J."/>
            <person name="Zhou Z."/>
            <person name="Huo F."/>
            <person name="Miao W."/>
            <person name="Ran C."/>
            <person name="Liu Y."/>
            <person name="Zhang J."/>
            <person name="Feng J."/>
            <person name="Wang M."/>
            <person name="Wang M."/>
            <person name="Wang L."/>
            <person name="Yao B."/>
        </authorList>
    </citation>
    <scope>NUCLEOTIDE SEQUENCE [LARGE SCALE GENOMIC DNA]</scope>
    <source>
        <strain evidence="1">Wuqing</strain>
    </source>
</reference>
<proteinExistence type="predicted"/>
<dbReference type="OrthoDB" id="5978043at2759"/>
<accession>A0A0C2I7M1</accession>
<evidence type="ECO:0000313" key="2">
    <source>
        <dbReference type="Proteomes" id="UP000031668"/>
    </source>
</evidence>
<name>A0A0C2I7M1_THEKT</name>
<dbReference type="InterPro" id="IPR050951">
    <property type="entry name" value="Retrovirus_Pol_polyprotein"/>
</dbReference>
<protein>
    <submittedName>
        <fullName evidence="1">Uncharacterized protein</fullName>
    </submittedName>
</protein>
<gene>
    <name evidence="1" type="ORF">RF11_11293</name>
</gene>
<dbReference type="InterPro" id="IPR043502">
    <property type="entry name" value="DNA/RNA_pol_sf"/>
</dbReference>
<dbReference type="Proteomes" id="UP000031668">
    <property type="component" value="Unassembled WGS sequence"/>
</dbReference>
<organism evidence="1 2">
    <name type="scientific">Thelohanellus kitauei</name>
    <name type="common">Myxosporean</name>
    <dbReference type="NCBI Taxonomy" id="669202"/>
    <lineage>
        <taxon>Eukaryota</taxon>
        <taxon>Metazoa</taxon>
        <taxon>Cnidaria</taxon>
        <taxon>Myxozoa</taxon>
        <taxon>Myxosporea</taxon>
        <taxon>Bivalvulida</taxon>
        <taxon>Platysporina</taxon>
        <taxon>Myxobolidae</taxon>
        <taxon>Thelohanellus</taxon>
    </lineage>
</organism>
<dbReference type="PANTHER" id="PTHR37984:SF5">
    <property type="entry name" value="PROTEIN NYNRIN-LIKE"/>
    <property type="match status" value="1"/>
</dbReference>
<dbReference type="AlphaFoldDB" id="A0A0C2I7M1"/>
<dbReference type="PANTHER" id="PTHR37984">
    <property type="entry name" value="PROTEIN CBG26694"/>
    <property type="match status" value="1"/>
</dbReference>
<dbReference type="Gene3D" id="3.10.10.10">
    <property type="entry name" value="HIV Type 1 Reverse Transcriptase, subunit A, domain 1"/>
    <property type="match status" value="1"/>
</dbReference>
<dbReference type="EMBL" id="JWZT01005374">
    <property type="protein sequence ID" value="KII61208.1"/>
    <property type="molecule type" value="Genomic_DNA"/>
</dbReference>
<dbReference type="SUPFAM" id="SSF56672">
    <property type="entry name" value="DNA/RNA polymerases"/>
    <property type="match status" value="1"/>
</dbReference>
<sequence length="202" mass="23492">MYKLRYLAKYGEPSLVKCSPLASYMNSVFRTAWKAYVGVKNNNKIKRLPVYVTKGNDIPLLCRKWMNSLGINLNFGGVYRVEECRRLVNFEKFLEQNWKLFSSKLGLINDQVAQISMSAGAPPKIFRPRSIPLSLKQKVEEEVYKLMNPWVIIPVNPLKERFSWASPIVVFPKENRRVRIRAAFKVSINKYVQADPFPISRF</sequence>